<evidence type="ECO:0000256" key="2">
    <source>
        <dbReference type="ARBA" id="ARBA00022741"/>
    </source>
</evidence>
<reference evidence="5" key="2">
    <citation type="submission" date="2025-09" db="UniProtKB">
        <authorList>
            <consortium name="Ensembl"/>
        </authorList>
    </citation>
    <scope>IDENTIFICATION</scope>
</reference>
<feature type="domain" description="AIG1-type G" evidence="4">
    <location>
        <begin position="20"/>
        <end position="213"/>
    </location>
</feature>
<dbReference type="InterPro" id="IPR027417">
    <property type="entry name" value="P-loop_NTPase"/>
</dbReference>
<dbReference type="PANTHER" id="PTHR10903:SF188">
    <property type="entry name" value="GTPASE IMAP FAMILY MEMBER 2-LIKE-RELATED"/>
    <property type="match status" value="1"/>
</dbReference>
<evidence type="ECO:0000313" key="5">
    <source>
        <dbReference type="Ensembl" id="ENSSANP00000049245.1"/>
    </source>
</evidence>
<dbReference type="SUPFAM" id="SSF52540">
    <property type="entry name" value="P-loop containing nucleoside triphosphate hydrolases"/>
    <property type="match status" value="1"/>
</dbReference>
<dbReference type="InterPro" id="IPR006703">
    <property type="entry name" value="G_AIG1"/>
</dbReference>
<keyword evidence="3" id="KW-0342">GTP-binding</keyword>
<protein>
    <recommendedName>
        <fullName evidence="4">AIG1-type G domain-containing protein</fullName>
    </recommendedName>
</protein>
<accession>A0A671NU82</accession>
<dbReference type="Proteomes" id="UP000472260">
    <property type="component" value="Unassembled WGS sequence"/>
</dbReference>
<evidence type="ECO:0000259" key="4">
    <source>
        <dbReference type="PROSITE" id="PS51720"/>
    </source>
</evidence>
<proteinExistence type="inferred from homology"/>
<evidence type="ECO:0000313" key="6">
    <source>
        <dbReference type="Proteomes" id="UP000472260"/>
    </source>
</evidence>
<dbReference type="Pfam" id="PF04548">
    <property type="entry name" value="AIG1"/>
    <property type="match status" value="1"/>
</dbReference>
<organism evidence="5 6">
    <name type="scientific">Sinocyclocheilus anshuiensis</name>
    <dbReference type="NCBI Taxonomy" id="1608454"/>
    <lineage>
        <taxon>Eukaryota</taxon>
        <taxon>Metazoa</taxon>
        <taxon>Chordata</taxon>
        <taxon>Craniata</taxon>
        <taxon>Vertebrata</taxon>
        <taxon>Euteleostomi</taxon>
        <taxon>Actinopterygii</taxon>
        <taxon>Neopterygii</taxon>
        <taxon>Teleostei</taxon>
        <taxon>Ostariophysi</taxon>
        <taxon>Cypriniformes</taxon>
        <taxon>Cyprinidae</taxon>
        <taxon>Cyprininae</taxon>
        <taxon>Sinocyclocheilus</taxon>
    </lineage>
</organism>
<dbReference type="Gene3D" id="3.40.50.300">
    <property type="entry name" value="P-loop containing nucleotide triphosphate hydrolases"/>
    <property type="match status" value="1"/>
</dbReference>
<dbReference type="AlphaFoldDB" id="A0A671NU82"/>
<keyword evidence="6" id="KW-1185">Reference proteome</keyword>
<reference evidence="5" key="1">
    <citation type="submission" date="2025-08" db="UniProtKB">
        <authorList>
            <consortium name="Ensembl"/>
        </authorList>
    </citation>
    <scope>IDENTIFICATION</scope>
</reference>
<dbReference type="Ensembl" id="ENSSANT00000052355.1">
    <property type="protein sequence ID" value="ENSSANP00000049245.1"/>
    <property type="gene ID" value="ENSSANG00000024747.1"/>
</dbReference>
<dbReference type="GO" id="GO:0005525">
    <property type="term" value="F:GTP binding"/>
    <property type="evidence" value="ECO:0007669"/>
    <property type="project" value="UniProtKB-KW"/>
</dbReference>
<sequence>MLSRAVLAAMDEAEEKSSSALHYRVVLLGKTGNGKSATGNTILGRKAFLSKLSFKTVTQEVKYESMNIDGANLTIYDTPGLFDPDNELSPEEMLYQGLPELYTPDPLVILLVIRPTRFTPEEKRTVEIIEDYLTAKYIIPVFTHSDQLEGKSVEDLIRENKTLSSFVQQCGGRYHIMNNKDMRNRKQEVFTLTNHCQETSFHSVSAKTYFKFR</sequence>
<keyword evidence="2" id="KW-0547">Nucleotide-binding</keyword>
<dbReference type="PANTHER" id="PTHR10903">
    <property type="entry name" value="GTPASE, IMAP FAMILY MEMBER-RELATED"/>
    <property type="match status" value="1"/>
</dbReference>
<dbReference type="InterPro" id="IPR045058">
    <property type="entry name" value="GIMA/IAN/Toc"/>
</dbReference>
<evidence type="ECO:0000256" key="1">
    <source>
        <dbReference type="ARBA" id="ARBA00008535"/>
    </source>
</evidence>
<name>A0A671NU82_9TELE</name>
<comment type="similarity">
    <text evidence="1">Belongs to the TRAFAC class TrmE-Era-EngA-EngB-Septin-like GTPase superfamily. AIG1/Toc34/Toc159-like paraseptin GTPase family. IAN subfamily.</text>
</comment>
<dbReference type="PROSITE" id="PS51720">
    <property type="entry name" value="G_AIG1"/>
    <property type="match status" value="1"/>
</dbReference>
<evidence type="ECO:0000256" key="3">
    <source>
        <dbReference type="ARBA" id="ARBA00023134"/>
    </source>
</evidence>